<sequence>MKNFYRKLCLLLAMILWIQFSWAQGVTTSSMTGVVTDQTGEGLPGATVEAIHTPSGTTYGTATLEDGRFTIPNMRVGGPYQVTIKYIGFQDKVHNNISLNLGTAYSLNVRLVQQSSELSEVQVISDRNAVISSERAGTATNISREAIASLPTISRSINDFTRLTPQASGTSFGGQDNRLNNITIDGSILNSSFGLSGQPGGRTGTAPISLDAIEQVQVNMAPYDVRQGGFTGAGINAVTRSGTNEFSGSVFYNIQNEKFLGSEAKGREVASGNFNNTQAGFRLGGPILKNKLFFFINGEIERRTEPATTYRANRGNEEVEGNVTRVLESDLNELSSFLRDRFDYETGPYQDYDNQTRSNKILAKLDYNISNNHRASIRYNMLDSERDALTSNSSSLGFGSRRTNLNALNYQNSNYIQFEKIHSVIGELNSSFGTKFSNNLIVGYTYQNEDRGSRGDFFPLIEIQNEGRSYITAGFEPFTPNNRLSYSTFQFQNNFSYYAGAHTLTAGVNVERLSFENVFFPGSQSVYVYNSLEDFYTAANGYLADPNLETSPVELRRFQLRYSALPGGAEPIQPTRVTYSGLYIQDSWAAMRNLTVTAGLRADVSAFDETGFYNPDVAEMTFRDADGNPLQVNTAELPGTNILWSPRLGFNWDVLDDQTLQVRGGSGIFSGRPPFVWISNQIGNNGVLTGFTQNDRTTNYPFNPDPTAYIPDNPELPSSYEINISDRNFKFPQVWRSNLAVDKSLFAGIVGTVEFIYSKNINSANYININQAAPTSTFNGPDNRLMYPGYGLGGDDFNEADRINPSITSAPYLTNTDKGYSYSFTAQLQKPFSNGFFALLAYNFGEAKDLISAGSTAGGSYNGIRSVNGNNYPELAFSDNDQRHRVIGSVSYRKEYAGFGATQISLFSEARTQNRFSYTYNGDMNGDGIFGNDLLYVPTSGSDLNFLPITGTDADGNTITIYTPDQQEAAFDAYIAQDEYLSSRRGQYAERNGAIMPWVYQTDLSLVQEFFVNVAGKRNTLQLRCDIFNVGNMINSDWGVYNRVIQTSPLTAAGVNADGVPQYRLQTLNGQLITTTFDTSAGIDDVWRAQIGVRYIFN</sequence>
<dbReference type="SUPFAM" id="SSF49464">
    <property type="entry name" value="Carboxypeptidase regulatory domain-like"/>
    <property type="match status" value="1"/>
</dbReference>
<organism evidence="9 10">
    <name type="scientific">Pontibacter silvestris</name>
    <dbReference type="NCBI Taxonomy" id="2305183"/>
    <lineage>
        <taxon>Bacteria</taxon>
        <taxon>Pseudomonadati</taxon>
        <taxon>Bacteroidota</taxon>
        <taxon>Cytophagia</taxon>
        <taxon>Cytophagales</taxon>
        <taxon>Hymenobacteraceae</taxon>
        <taxon>Pontibacter</taxon>
    </lineage>
</organism>
<evidence type="ECO:0000256" key="7">
    <source>
        <dbReference type="SAM" id="SignalP"/>
    </source>
</evidence>
<evidence type="ECO:0000313" key="10">
    <source>
        <dbReference type="Proteomes" id="UP001597369"/>
    </source>
</evidence>
<evidence type="ECO:0000256" key="1">
    <source>
        <dbReference type="ARBA" id="ARBA00004571"/>
    </source>
</evidence>
<keyword evidence="2" id="KW-0813">Transport</keyword>
<gene>
    <name evidence="9" type="ORF">ACFSKU_10265</name>
</gene>
<evidence type="ECO:0000259" key="8">
    <source>
        <dbReference type="Pfam" id="PF25183"/>
    </source>
</evidence>
<dbReference type="Gene3D" id="2.40.170.20">
    <property type="entry name" value="TonB-dependent receptor, beta-barrel domain"/>
    <property type="match status" value="1"/>
</dbReference>
<dbReference type="InterPro" id="IPR057601">
    <property type="entry name" value="Oar-like_b-barrel"/>
</dbReference>
<evidence type="ECO:0000313" key="9">
    <source>
        <dbReference type="EMBL" id="MFD2067267.1"/>
    </source>
</evidence>
<dbReference type="SUPFAM" id="SSF56935">
    <property type="entry name" value="Porins"/>
    <property type="match status" value="1"/>
</dbReference>
<protein>
    <submittedName>
        <fullName evidence="9">Carboxypeptidase regulatory-like domain-containing protein</fullName>
    </submittedName>
</protein>
<evidence type="ECO:0000256" key="5">
    <source>
        <dbReference type="ARBA" id="ARBA00023136"/>
    </source>
</evidence>
<keyword evidence="6" id="KW-0998">Cell outer membrane</keyword>
<comment type="subcellular location">
    <subcellularLocation>
        <location evidence="1">Cell outer membrane</location>
        <topology evidence="1">Multi-pass membrane protein</topology>
    </subcellularLocation>
</comment>
<keyword evidence="10" id="KW-1185">Reference proteome</keyword>
<dbReference type="PANTHER" id="PTHR30069:SF46">
    <property type="entry name" value="OAR PROTEIN"/>
    <property type="match status" value="1"/>
</dbReference>
<comment type="caution">
    <text evidence="9">The sequence shown here is derived from an EMBL/GenBank/DDBJ whole genome shotgun (WGS) entry which is preliminary data.</text>
</comment>
<accession>A0ABW4WXC5</accession>
<keyword evidence="3" id="KW-1134">Transmembrane beta strand</keyword>
<evidence type="ECO:0000256" key="6">
    <source>
        <dbReference type="ARBA" id="ARBA00023237"/>
    </source>
</evidence>
<dbReference type="PANTHER" id="PTHR30069">
    <property type="entry name" value="TONB-DEPENDENT OUTER MEMBRANE RECEPTOR"/>
    <property type="match status" value="1"/>
</dbReference>
<dbReference type="EMBL" id="JBHUHV010000029">
    <property type="protein sequence ID" value="MFD2067267.1"/>
    <property type="molecule type" value="Genomic_DNA"/>
</dbReference>
<proteinExistence type="predicted"/>
<feature type="domain" description="TonB-dependent transporter Oar-like beta-barrel" evidence="8">
    <location>
        <begin position="238"/>
        <end position="311"/>
    </location>
</feature>
<dbReference type="Gene3D" id="2.60.40.1120">
    <property type="entry name" value="Carboxypeptidase-like, regulatory domain"/>
    <property type="match status" value="1"/>
</dbReference>
<evidence type="ECO:0000256" key="2">
    <source>
        <dbReference type="ARBA" id="ARBA00022448"/>
    </source>
</evidence>
<keyword evidence="4" id="KW-0812">Transmembrane</keyword>
<evidence type="ECO:0000256" key="3">
    <source>
        <dbReference type="ARBA" id="ARBA00022452"/>
    </source>
</evidence>
<keyword evidence="5" id="KW-0472">Membrane</keyword>
<dbReference type="InterPro" id="IPR008969">
    <property type="entry name" value="CarboxyPept-like_regulatory"/>
</dbReference>
<dbReference type="RefSeq" id="WP_229960891.1">
    <property type="nucleotide sequence ID" value="NZ_JAJJWI010000009.1"/>
</dbReference>
<dbReference type="InterPro" id="IPR039426">
    <property type="entry name" value="TonB-dep_rcpt-like"/>
</dbReference>
<evidence type="ECO:0000256" key="4">
    <source>
        <dbReference type="ARBA" id="ARBA00022692"/>
    </source>
</evidence>
<feature type="domain" description="TonB-dependent transporter Oar-like beta-barrel" evidence="8">
    <location>
        <begin position="349"/>
        <end position="1035"/>
    </location>
</feature>
<feature type="chain" id="PRO_5046794003" evidence="7">
    <location>
        <begin position="24"/>
        <end position="1098"/>
    </location>
</feature>
<name>A0ABW4WXC5_9BACT</name>
<dbReference type="Pfam" id="PF13620">
    <property type="entry name" value="CarboxypepD_reg"/>
    <property type="match status" value="1"/>
</dbReference>
<reference evidence="10" key="1">
    <citation type="journal article" date="2019" name="Int. J. Syst. Evol. Microbiol.">
        <title>The Global Catalogue of Microorganisms (GCM) 10K type strain sequencing project: providing services to taxonomists for standard genome sequencing and annotation.</title>
        <authorList>
            <consortium name="The Broad Institute Genomics Platform"/>
            <consortium name="The Broad Institute Genome Sequencing Center for Infectious Disease"/>
            <person name="Wu L."/>
            <person name="Ma J."/>
        </authorList>
    </citation>
    <scope>NUCLEOTIDE SEQUENCE [LARGE SCALE GENOMIC DNA]</scope>
    <source>
        <strain evidence="10">JCM 16545</strain>
    </source>
</reference>
<keyword evidence="7" id="KW-0732">Signal</keyword>
<dbReference type="InterPro" id="IPR036942">
    <property type="entry name" value="Beta-barrel_TonB_sf"/>
</dbReference>
<feature type="signal peptide" evidence="7">
    <location>
        <begin position="1"/>
        <end position="23"/>
    </location>
</feature>
<dbReference type="Pfam" id="PF25183">
    <property type="entry name" value="OMP_b-brl_4"/>
    <property type="match status" value="2"/>
</dbReference>
<dbReference type="Proteomes" id="UP001597369">
    <property type="component" value="Unassembled WGS sequence"/>
</dbReference>